<dbReference type="Proteomes" id="UP000308549">
    <property type="component" value="Unassembled WGS sequence"/>
</dbReference>
<gene>
    <name evidence="6" type="ORF">B0A50_06782</name>
</gene>
<dbReference type="EMBL" id="NAJL01000045">
    <property type="protein sequence ID" value="TKA24312.1"/>
    <property type="molecule type" value="Genomic_DNA"/>
</dbReference>
<comment type="caution">
    <text evidence="6">The sequence shown here is derived from an EMBL/GenBank/DDBJ whole genome shotgun (WGS) entry which is preliminary data.</text>
</comment>
<feature type="region of interest" description="Disordered" evidence="4">
    <location>
        <begin position="897"/>
        <end position="998"/>
    </location>
</feature>
<dbReference type="CDD" id="cd17546">
    <property type="entry name" value="REC_hyHK_CKI1_RcsC-like"/>
    <property type="match status" value="1"/>
</dbReference>
<dbReference type="SMART" id="SM00448">
    <property type="entry name" value="REC"/>
    <property type="match status" value="1"/>
</dbReference>
<evidence type="ECO:0000313" key="7">
    <source>
        <dbReference type="Proteomes" id="UP000308549"/>
    </source>
</evidence>
<dbReference type="GO" id="GO:0000160">
    <property type="term" value="P:phosphorelay signal transduction system"/>
    <property type="evidence" value="ECO:0007669"/>
    <property type="project" value="UniProtKB-KW"/>
</dbReference>
<dbReference type="SUPFAM" id="SSF52172">
    <property type="entry name" value="CheY-like"/>
    <property type="match status" value="1"/>
</dbReference>
<dbReference type="InterPro" id="IPR011006">
    <property type="entry name" value="CheY-like_superfamily"/>
</dbReference>
<accession>A0A4U0TR22</accession>
<feature type="domain" description="Response regulatory" evidence="5">
    <location>
        <begin position="695"/>
        <end position="873"/>
    </location>
</feature>
<feature type="compositionally biased region" description="Basic and acidic residues" evidence="4">
    <location>
        <begin position="897"/>
        <end position="942"/>
    </location>
</feature>
<protein>
    <recommendedName>
        <fullName evidence="5">Response regulatory domain-containing protein</fullName>
    </recommendedName>
</protein>
<dbReference type="OrthoDB" id="21225at2759"/>
<feature type="region of interest" description="Disordered" evidence="4">
    <location>
        <begin position="124"/>
        <end position="177"/>
    </location>
</feature>
<feature type="compositionally biased region" description="Polar residues" evidence="4">
    <location>
        <begin position="573"/>
        <end position="595"/>
    </location>
</feature>
<feature type="compositionally biased region" description="Polar residues" evidence="4">
    <location>
        <begin position="138"/>
        <end position="150"/>
    </location>
</feature>
<feature type="region of interest" description="Disordered" evidence="4">
    <location>
        <begin position="1"/>
        <end position="105"/>
    </location>
</feature>
<dbReference type="AlphaFoldDB" id="A0A4U0TR22"/>
<dbReference type="PANTHER" id="PTHR45339:SF1">
    <property type="entry name" value="HYBRID SIGNAL TRANSDUCTION HISTIDINE KINASE J"/>
    <property type="match status" value="1"/>
</dbReference>
<feature type="region of interest" description="Disordered" evidence="4">
    <location>
        <begin position="779"/>
        <end position="817"/>
    </location>
</feature>
<feature type="compositionally biased region" description="Low complexity" evidence="4">
    <location>
        <begin position="555"/>
        <end position="570"/>
    </location>
</feature>
<evidence type="ECO:0000256" key="4">
    <source>
        <dbReference type="SAM" id="MobiDB-lite"/>
    </source>
</evidence>
<organism evidence="6 7">
    <name type="scientific">Salinomyces thailandicus</name>
    <dbReference type="NCBI Taxonomy" id="706561"/>
    <lineage>
        <taxon>Eukaryota</taxon>
        <taxon>Fungi</taxon>
        <taxon>Dikarya</taxon>
        <taxon>Ascomycota</taxon>
        <taxon>Pezizomycotina</taxon>
        <taxon>Dothideomycetes</taxon>
        <taxon>Dothideomycetidae</taxon>
        <taxon>Mycosphaerellales</taxon>
        <taxon>Teratosphaeriaceae</taxon>
        <taxon>Salinomyces</taxon>
    </lineage>
</organism>
<name>A0A4U0TR22_9PEZI</name>
<keyword evidence="7" id="KW-1185">Reference proteome</keyword>
<dbReference type="PANTHER" id="PTHR45339">
    <property type="entry name" value="HYBRID SIGNAL TRANSDUCTION HISTIDINE KINASE J"/>
    <property type="match status" value="1"/>
</dbReference>
<keyword evidence="2" id="KW-0902">Two-component regulatory system</keyword>
<feature type="region of interest" description="Disordered" evidence="4">
    <location>
        <begin position="458"/>
        <end position="486"/>
    </location>
</feature>
<feature type="compositionally biased region" description="Low complexity" evidence="4">
    <location>
        <begin position="973"/>
        <end position="985"/>
    </location>
</feature>
<reference evidence="6 7" key="1">
    <citation type="submission" date="2017-03" db="EMBL/GenBank/DDBJ databases">
        <title>Genomes of endolithic fungi from Antarctica.</title>
        <authorList>
            <person name="Coleine C."/>
            <person name="Masonjones S."/>
            <person name="Stajich J.E."/>
        </authorList>
    </citation>
    <scope>NUCLEOTIDE SEQUENCE [LARGE SCALE GENOMIC DNA]</scope>
    <source>
        <strain evidence="6 7">CCFEE 6315</strain>
    </source>
</reference>
<dbReference type="Pfam" id="PF00072">
    <property type="entry name" value="Response_reg"/>
    <property type="match status" value="1"/>
</dbReference>
<dbReference type="Gene3D" id="3.40.50.2300">
    <property type="match status" value="1"/>
</dbReference>
<sequence>MARFSLGRPSRFFRRSKTTSNTSTTASSAHTTSDTASPYRSRTKEDHSASPAWDRAGSQDTYCGASCPSLPLELSGPRTSASLTKLGDRVLETPSTGVPDTAREATRGQAVRAVGQLEHTRRARAQAEAEAEGAPSRISGSETLAASGTGSLADKGGERLLGGESGEAANGGVPAEDVKLEREDIVRASGVPPALKVQEPTPDVLEEHQRKEQNCSSVSSSRPRSRDVPTTERRYAQNESIDARRSFSDHSVSPSTSLADLAAHRSHLSISGHPNERIVNTLIDAPPKREGDSLHSAASTALPTSAAARYFTPSLPNIASTMHRKIWVRRPGASATLVQIKEDDLVDDVRDMILKKYANSLGRTFDAPDMTLRILQRVEPGQQRHERIVGPEEDICRTIDSNFPGGQMVDDALIIDVPQKRTPRPSPRAYQYPAYQALEEYRPVETGTDYFPPMPAIAQPSLPPTAGSHEGRVQGHPSAGPYHPGVQALQQQPISGLDPHQRSISVLNTGQIPPLPSPGGSRRHRDHRPKYQRQHTSSPTVVSHLPPNGNAVVVNPSSAAPPNLNPAHPLISRGSTRQRIDSSTPDGHNVGHSNGASAAPALPTPPAAEGPVGAGGSAKGTGSSPPTPNQGAAPLPGYRATRPKKMRKPTPEAPGQPGNRNRHRGSTANGTASPANANGALGPNSMLDGAVPPINVLLVEDNIINLRILESLMKRLKVRWETAMNGQIAVDKWKKGGFHLVLMDIQMPVMNGLAATKEIRRLERVNGIGVFSSPSLEHRKSQAEALTNGERPPMEDGEGAALAGEESGKQKDEAESDRLQVAEGLFKSPVIIVALTASSLQSDRHEALAAGCNDFLTKPVNFVWLERKVKEWGCMQALIDFDGWRRWKDYASQIEAGKSEAERIKEKEAEEKQKVKMEKMAKLQEKQKVRREEEERRKEADRRRKRASAGGSSDAGGRSLNGVAEDGEGEGTGVAAGLVVAGTEGQANGSGNGEVEPA</sequence>
<dbReference type="PROSITE" id="PS50110">
    <property type="entry name" value="RESPONSE_REGULATORY"/>
    <property type="match status" value="1"/>
</dbReference>
<evidence type="ECO:0000313" key="6">
    <source>
        <dbReference type="EMBL" id="TKA24312.1"/>
    </source>
</evidence>
<proteinExistence type="predicted"/>
<feature type="compositionally biased region" description="Basic residues" evidence="4">
    <location>
        <begin position="521"/>
        <end position="533"/>
    </location>
</feature>
<feature type="region of interest" description="Disordered" evidence="4">
    <location>
        <begin position="507"/>
        <end position="681"/>
    </location>
</feature>
<feature type="compositionally biased region" description="Polar residues" evidence="4">
    <location>
        <begin position="666"/>
        <end position="676"/>
    </location>
</feature>
<evidence type="ECO:0000259" key="5">
    <source>
        <dbReference type="PROSITE" id="PS50110"/>
    </source>
</evidence>
<evidence type="ECO:0000256" key="3">
    <source>
        <dbReference type="PROSITE-ProRule" id="PRU00169"/>
    </source>
</evidence>
<dbReference type="InterPro" id="IPR001789">
    <property type="entry name" value="Sig_transdc_resp-reg_receiver"/>
</dbReference>
<feature type="compositionally biased region" description="Low complexity" evidence="4">
    <location>
        <begin position="18"/>
        <end position="37"/>
    </location>
</feature>
<feature type="compositionally biased region" description="Basic and acidic residues" evidence="4">
    <location>
        <begin position="806"/>
        <end position="817"/>
    </location>
</feature>
<keyword evidence="1 3" id="KW-0597">Phosphoprotein</keyword>
<feature type="compositionally biased region" description="Low complexity" evidence="4">
    <location>
        <begin position="948"/>
        <end position="964"/>
    </location>
</feature>
<feature type="compositionally biased region" description="Basic and acidic residues" evidence="4">
    <location>
        <begin position="224"/>
        <end position="248"/>
    </location>
</feature>
<feature type="region of interest" description="Disordered" evidence="4">
    <location>
        <begin position="189"/>
        <end position="254"/>
    </location>
</feature>
<evidence type="ECO:0000256" key="2">
    <source>
        <dbReference type="ARBA" id="ARBA00023012"/>
    </source>
</evidence>
<feature type="modified residue" description="4-aspartylphosphate" evidence="3">
    <location>
        <position position="744"/>
    </location>
</feature>
<evidence type="ECO:0000256" key="1">
    <source>
        <dbReference type="ARBA" id="ARBA00022553"/>
    </source>
</evidence>